<keyword evidence="3" id="KW-0202">Cytokine</keyword>
<evidence type="ECO:0000256" key="8">
    <source>
        <dbReference type="ARBA" id="ARBA00038932"/>
    </source>
</evidence>
<dbReference type="Proteomes" id="UP000236546">
    <property type="component" value="Unassembled WGS sequence"/>
</dbReference>
<evidence type="ECO:0000256" key="7">
    <source>
        <dbReference type="ARBA" id="ARBA00036823"/>
    </source>
</evidence>
<sequence>MDQHTFPAPPPHKTPIVRITKLHDIAAAAPPSPTPERKLKAKTKIPSLETVIEGDPRAHPNLSPDDASRPVGRAAPRGEKERQAEKRSQYFHDALYERSGRNSAVEAVRREALVYAEVEDEQHFLITFSHQLAARYNRYPSSTVVSLLHSQCLFFGGSSHPAYILTITALPSEVQPATNKRNTAVLQKHMETILCIPPPRGMVRFVPATEECLAWGCKTVAGRISDAVAKDREVASEGEGSKSHERRILKSLSLRRSPASITPPSTQPPTPSRHGQEAGGSAAARIESTEKPEGEENAKVIKKKKSIIHTLFRTKVEDEDPAVS</sequence>
<evidence type="ECO:0000256" key="5">
    <source>
        <dbReference type="ARBA" id="ARBA00023235"/>
    </source>
</evidence>
<evidence type="ECO:0000256" key="11">
    <source>
        <dbReference type="ARBA" id="ARBA00041912"/>
    </source>
</evidence>
<comment type="catalytic activity">
    <reaction evidence="6">
        <text>3-phenylpyruvate = enol-phenylpyruvate</text>
        <dbReference type="Rhea" id="RHEA:17097"/>
        <dbReference type="ChEBI" id="CHEBI:16815"/>
        <dbReference type="ChEBI" id="CHEBI:18005"/>
        <dbReference type="EC" id="5.3.2.1"/>
    </reaction>
</comment>
<organism evidence="14 15">
    <name type="scientific">Trichoderma gamsii</name>
    <dbReference type="NCBI Taxonomy" id="398673"/>
    <lineage>
        <taxon>Eukaryota</taxon>
        <taxon>Fungi</taxon>
        <taxon>Dikarya</taxon>
        <taxon>Ascomycota</taxon>
        <taxon>Pezizomycotina</taxon>
        <taxon>Sordariomycetes</taxon>
        <taxon>Hypocreomycetidae</taxon>
        <taxon>Hypocreales</taxon>
        <taxon>Hypocreaceae</taxon>
        <taxon>Trichoderma</taxon>
    </lineage>
</organism>
<evidence type="ECO:0000256" key="13">
    <source>
        <dbReference type="SAM" id="MobiDB-lite"/>
    </source>
</evidence>
<gene>
    <name evidence="14" type="ORF">TGAMA5MH_03428</name>
</gene>
<name>A0A2K0THL0_9HYPO</name>
<dbReference type="EC" id="5.3.2.1" evidence="9"/>
<evidence type="ECO:0000256" key="1">
    <source>
        <dbReference type="ARBA" id="ARBA00004613"/>
    </source>
</evidence>
<keyword evidence="4" id="KW-0964">Secreted</keyword>
<feature type="region of interest" description="Disordered" evidence="13">
    <location>
        <begin position="252"/>
        <end position="299"/>
    </location>
</feature>
<reference evidence="14 15" key="1">
    <citation type="submission" date="2017-02" db="EMBL/GenBank/DDBJ databases">
        <title>Genomes of Trichoderma spp. with biocontrol activity.</title>
        <authorList>
            <person name="Gardiner D."/>
            <person name="Kazan K."/>
            <person name="Vos C."/>
            <person name="Harvey P."/>
        </authorList>
    </citation>
    <scope>NUCLEOTIDE SEQUENCE [LARGE SCALE GENOMIC DNA]</scope>
    <source>
        <strain evidence="14 15">A5MH</strain>
    </source>
</reference>
<dbReference type="Gene3D" id="3.30.429.10">
    <property type="entry name" value="Macrophage Migration Inhibitory Factor"/>
    <property type="match status" value="1"/>
</dbReference>
<dbReference type="EMBL" id="MTYH01000027">
    <property type="protein sequence ID" value="PNP45013.1"/>
    <property type="molecule type" value="Genomic_DNA"/>
</dbReference>
<dbReference type="InterPro" id="IPR001398">
    <property type="entry name" value="Macrophage_inhib_fac"/>
</dbReference>
<feature type="compositionally biased region" description="Basic and acidic residues" evidence="13">
    <location>
        <begin position="287"/>
        <end position="299"/>
    </location>
</feature>
<dbReference type="PANTHER" id="PTHR11954">
    <property type="entry name" value="D-DOPACHROME DECARBOXYLASE"/>
    <property type="match status" value="1"/>
</dbReference>
<dbReference type="AlphaFoldDB" id="A0A2K0THL0"/>
<dbReference type="OrthoDB" id="255819at2759"/>
<feature type="region of interest" description="Disordered" evidence="13">
    <location>
        <begin position="28"/>
        <end position="89"/>
    </location>
</feature>
<comment type="catalytic activity">
    <reaction evidence="7">
        <text>L-dopachrome = 5,6-dihydroxyindole-2-carboxylate</text>
        <dbReference type="Rhea" id="RHEA:13041"/>
        <dbReference type="ChEBI" id="CHEBI:16875"/>
        <dbReference type="ChEBI" id="CHEBI:57509"/>
        <dbReference type="EC" id="5.3.3.12"/>
    </reaction>
</comment>
<evidence type="ECO:0000313" key="14">
    <source>
        <dbReference type="EMBL" id="PNP45013.1"/>
    </source>
</evidence>
<feature type="compositionally biased region" description="Low complexity" evidence="13">
    <location>
        <begin position="252"/>
        <end position="264"/>
    </location>
</feature>
<evidence type="ECO:0000256" key="10">
    <source>
        <dbReference type="ARBA" id="ARBA00041631"/>
    </source>
</evidence>
<feature type="compositionally biased region" description="Basic and acidic residues" evidence="13">
    <location>
        <begin position="76"/>
        <end position="89"/>
    </location>
</feature>
<dbReference type="PANTHER" id="PTHR11954:SF6">
    <property type="entry name" value="MACROPHAGE MIGRATION INHIBITORY FACTOR"/>
    <property type="match status" value="1"/>
</dbReference>
<evidence type="ECO:0000256" key="6">
    <source>
        <dbReference type="ARBA" id="ARBA00036735"/>
    </source>
</evidence>
<keyword evidence="5" id="KW-0413">Isomerase</keyword>
<dbReference type="EC" id="5.3.3.12" evidence="8"/>
<dbReference type="GO" id="GO:0005576">
    <property type="term" value="C:extracellular region"/>
    <property type="evidence" value="ECO:0007669"/>
    <property type="project" value="UniProtKB-SubCell"/>
</dbReference>
<evidence type="ECO:0000256" key="3">
    <source>
        <dbReference type="ARBA" id="ARBA00022514"/>
    </source>
</evidence>
<protein>
    <recommendedName>
        <fullName evidence="12">L-dopachrome isomerase</fullName>
        <ecNumber evidence="9">5.3.2.1</ecNumber>
        <ecNumber evidence="8">5.3.3.12</ecNumber>
    </recommendedName>
    <alternativeName>
        <fullName evidence="10">L-dopachrome tautomerase</fullName>
    </alternativeName>
    <alternativeName>
        <fullName evidence="11">Phenylpyruvate tautomerase</fullName>
    </alternativeName>
</protein>
<evidence type="ECO:0000256" key="2">
    <source>
        <dbReference type="ARBA" id="ARBA00005851"/>
    </source>
</evidence>
<comment type="similarity">
    <text evidence="2">Belongs to the MIF family.</text>
</comment>
<comment type="subcellular location">
    <subcellularLocation>
        <location evidence="1">Secreted</location>
    </subcellularLocation>
</comment>
<dbReference type="GO" id="GO:0004167">
    <property type="term" value="F:dopachrome isomerase activity"/>
    <property type="evidence" value="ECO:0007669"/>
    <property type="project" value="UniProtKB-EC"/>
</dbReference>
<dbReference type="GO" id="GO:0050178">
    <property type="term" value="F:phenylpyruvate tautomerase activity"/>
    <property type="evidence" value="ECO:0007669"/>
    <property type="project" value="UniProtKB-EC"/>
</dbReference>
<comment type="caution">
    <text evidence="14">The sequence shown here is derived from an EMBL/GenBank/DDBJ whole genome shotgun (WGS) entry which is preliminary data.</text>
</comment>
<evidence type="ECO:0000256" key="4">
    <source>
        <dbReference type="ARBA" id="ARBA00022525"/>
    </source>
</evidence>
<evidence type="ECO:0000313" key="15">
    <source>
        <dbReference type="Proteomes" id="UP000236546"/>
    </source>
</evidence>
<evidence type="ECO:0000256" key="12">
    <source>
        <dbReference type="ARBA" id="ARBA00042730"/>
    </source>
</evidence>
<dbReference type="SUPFAM" id="SSF55331">
    <property type="entry name" value="Tautomerase/MIF"/>
    <property type="match status" value="1"/>
</dbReference>
<dbReference type="InterPro" id="IPR014347">
    <property type="entry name" value="Tautomerase/MIF_sf"/>
</dbReference>
<evidence type="ECO:0000256" key="9">
    <source>
        <dbReference type="ARBA" id="ARBA00039086"/>
    </source>
</evidence>
<proteinExistence type="inferred from homology"/>
<accession>A0A2K0THL0</accession>